<name>A0A1V9FY89_9BACT</name>
<dbReference type="STRING" id="1703345.A3860_23720"/>
<proteinExistence type="predicted"/>
<accession>A0A1V9FY89</accession>
<keyword evidence="3" id="KW-1185">Reference proteome</keyword>
<reference evidence="2 3" key="1">
    <citation type="submission" date="2016-03" db="EMBL/GenBank/DDBJ databases">
        <title>Niastella vici sp. nov., isolated from farmland soil.</title>
        <authorList>
            <person name="Chen L."/>
            <person name="Wang D."/>
            <person name="Yang S."/>
            <person name="Wang G."/>
        </authorList>
    </citation>
    <scope>NUCLEOTIDE SEQUENCE [LARGE SCALE GENOMIC DNA]</scope>
    <source>
        <strain evidence="2 3">DJ57</strain>
    </source>
</reference>
<dbReference type="EMBL" id="LVYD01000045">
    <property type="protein sequence ID" value="OQP63361.1"/>
    <property type="molecule type" value="Genomic_DNA"/>
</dbReference>
<dbReference type="InterPro" id="IPR015032">
    <property type="entry name" value="ThsB__TIR-like_domain"/>
</dbReference>
<evidence type="ECO:0000313" key="2">
    <source>
        <dbReference type="EMBL" id="OQP63361.1"/>
    </source>
</evidence>
<comment type="caution">
    <text evidence="2">The sequence shown here is derived from an EMBL/GenBank/DDBJ whole genome shotgun (WGS) entry which is preliminary data.</text>
</comment>
<evidence type="ECO:0000259" key="1">
    <source>
        <dbReference type="Pfam" id="PF08937"/>
    </source>
</evidence>
<sequence>MAKRVFFSFNYEDVKNFKVNVVRNSWIIRDGEGSFVDSSIWESAKSKGVALIKNLIDSGLKGTSVTAVLIGEDSVNRRWVNYEIIRSFERGNGLLGIHINRIAGRTGPTVRGLNPLDRLGFEISKDGKKVHFYELNNKNWVSYADLPIINNKQSNTLFFEDSFWSGNEFGKFYRFSDKFSTKCWDLENGYKNLFNWVEIAVKQAGK</sequence>
<dbReference type="OrthoDB" id="9811746at2"/>
<dbReference type="RefSeq" id="WP_081147622.1">
    <property type="nucleotide sequence ID" value="NZ_LVYD01000045.1"/>
</dbReference>
<feature type="domain" description="Thoeris protein ThsB TIR-like" evidence="1">
    <location>
        <begin position="6"/>
        <end position="100"/>
    </location>
</feature>
<organism evidence="2 3">
    <name type="scientific">Niastella vici</name>
    <dbReference type="NCBI Taxonomy" id="1703345"/>
    <lineage>
        <taxon>Bacteria</taxon>
        <taxon>Pseudomonadati</taxon>
        <taxon>Bacteroidota</taxon>
        <taxon>Chitinophagia</taxon>
        <taxon>Chitinophagales</taxon>
        <taxon>Chitinophagaceae</taxon>
        <taxon>Niastella</taxon>
    </lineage>
</organism>
<protein>
    <recommendedName>
        <fullName evidence="1">Thoeris protein ThsB TIR-like domain-containing protein</fullName>
    </recommendedName>
</protein>
<dbReference type="AlphaFoldDB" id="A0A1V9FY89"/>
<gene>
    <name evidence="2" type="ORF">A3860_23720</name>
</gene>
<dbReference type="Proteomes" id="UP000192796">
    <property type="component" value="Unassembled WGS sequence"/>
</dbReference>
<dbReference type="Pfam" id="PF08937">
    <property type="entry name" value="ThsB_TIR"/>
    <property type="match status" value="1"/>
</dbReference>
<evidence type="ECO:0000313" key="3">
    <source>
        <dbReference type="Proteomes" id="UP000192796"/>
    </source>
</evidence>